<evidence type="ECO:0000313" key="2">
    <source>
        <dbReference type="EMBL" id="KAG5191838.1"/>
    </source>
</evidence>
<comment type="caution">
    <text evidence="2">The sequence shown here is derived from an EMBL/GenBank/DDBJ whole genome shotgun (WGS) entry which is preliminary data.</text>
</comment>
<dbReference type="SUPFAM" id="SSF48371">
    <property type="entry name" value="ARM repeat"/>
    <property type="match status" value="2"/>
</dbReference>
<keyword evidence="3" id="KW-1185">Reference proteome</keyword>
<dbReference type="InterPro" id="IPR016024">
    <property type="entry name" value="ARM-type_fold"/>
</dbReference>
<dbReference type="AlphaFoldDB" id="A0A835ZNP3"/>
<protein>
    <submittedName>
        <fullName evidence="2">Armadillo-type protein</fullName>
    </submittedName>
</protein>
<dbReference type="EMBL" id="JAFCMP010000013">
    <property type="protein sequence ID" value="KAG5191838.1"/>
    <property type="molecule type" value="Genomic_DNA"/>
</dbReference>
<dbReference type="InterPro" id="IPR011989">
    <property type="entry name" value="ARM-like"/>
</dbReference>
<keyword evidence="1" id="KW-0677">Repeat</keyword>
<name>A0A835ZNP3_9STRA</name>
<dbReference type="Gene3D" id="1.25.10.10">
    <property type="entry name" value="Leucine-rich Repeat Variant"/>
    <property type="match status" value="2"/>
</dbReference>
<gene>
    <name evidence="2" type="ORF">JKP88DRAFT_261776</name>
</gene>
<accession>A0A835ZNP3</accession>
<sequence>MQRTAQVARTAVRSARQRVAMELGVTRPSGALHRAANRFRTVSLARCHMGALVLAARTVNEATHFAAAAAAACPAGVEEDDGTERLLLHLRALHFSEEDDGMQVGARQLVAEAQLAGAMVLAECQLKLRQAGACDAVVGAMRRHASAAIVARCGLQVICCLAHENDANCSALGAAGACQAVVAAMRRHSSDAIVAQDGVQAIMCLAEDNDSNLAALTTAGACQTAAAVLRKFTTKVEVLDFAAVCISVLAQYPQVRADLLAAGAGEGLFKVLEANSEVKELIFVAVGTLVLLSSDSTMHRAQSCKTGAGKAMLRILCANGDDAEMQGFALSAILALADTEASMEVLSAAGACRAVIAAMNAHPTHELVQQNGLFLVSKLVYHSSANKARLLNAGVCEVLVSGLQSIWLQKPLITQVALLVIVMLSSNPSKRMKFAKFGNLGPAVVAAMGACREHAGVQSAGSNAIGFLARLRGAPEQLIRCNALAALANAVRAHPGNSEIWADATVALVLIRNAPASLWWRVQGWCSNLLRRAVVYGRGLLGRLLLRGAPHPGSVNIARWGLLAICHLLVKAQLADATAFAQCQRMFREAGACDAVVTAMQRHASDLLVARHGLQAIVYLAVDSAANNTALGTAGACQALTAAMRLHPSNNIVAFFGAQSIMLLWCGGDPNHAALGAAGACQAAAAAQRQFITDKTIRDSTAIAITILVDTSAANCAGSVAADVCGRLVEVLEASVQDKVLAGGAVAAIVSLSTACRVQLGEAGACKALLRVLCAHVDDAGIQNAALSAILDLKVTDSEAGVEVLGAAGACRAVTTALQTHLTNLFIQLAGLTLMASLNIHNSGNRDADVQSVGLNAIQLLASSDSARAQLRRCGALEALAEAVRAHSDNSEIRDRATYAAVTIHNDIARMILKIIQYCFRELLRRAVSCGRRLLQLNR</sequence>
<evidence type="ECO:0000256" key="1">
    <source>
        <dbReference type="ARBA" id="ARBA00022737"/>
    </source>
</evidence>
<organism evidence="2 3">
    <name type="scientific">Tribonema minus</name>
    <dbReference type="NCBI Taxonomy" id="303371"/>
    <lineage>
        <taxon>Eukaryota</taxon>
        <taxon>Sar</taxon>
        <taxon>Stramenopiles</taxon>
        <taxon>Ochrophyta</taxon>
        <taxon>PX clade</taxon>
        <taxon>Xanthophyceae</taxon>
        <taxon>Tribonematales</taxon>
        <taxon>Tribonemataceae</taxon>
        <taxon>Tribonema</taxon>
    </lineage>
</organism>
<reference evidence="2" key="1">
    <citation type="submission" date="2021-02" db="EMBL/GenBank/DDBJ databases">
        <title>First Annotated Genome of the Yellow-green Alga Tribonema minus.</title>
        <authorList>
            <person name="Mahan K.M."/>
        </authorList>
    </citation>
    <scope>NUCLEOTIDE SEQUENCE</scope>
    <source>
        <strain evidence="2">UTEX B ZZ1240</strain>
    </source>
</reference>
<dbReference type="PANTHER" id="PTHR22895">
    <property type="entry name" value="ARMADILLO REPEAT-CONTAINING PROTEIN 6"/>
    <property type="match status" value="1"/>
</dbReference>
<dbReference type="Proteomes" id="UP000664859">
    <property type="component" value="Unassembled WGS sequence"/>
</dbReference>
<proteinExistence type="predicted"/>
<dbReference type="PANTHER" id="PTHR22895:SF0">
    <property type="entry name" value="ARMADILLO REPEAT-CONTAINING PROTEIN 6"/>
    <property type="match status" value="1"/>
</dbReference>
<evidence type="ECO:0000313" key="3">
    <source>
        <dbReference type="Proteomes" id="UP000664859"/>
    </source>
</evidence>